<proteinExistence type="predicted"/>
<reference evidence="2 3" key="1">
    <citation type="submission" date="2024-02" db="EMBL/GenBank/DDBJ databases">
        <title>De novo assembly and annotation of 12 fungi associated with fruit tree decline syndrome in Ontario, Canada.</title>
        <authorList>
            <person name="Sulman M."/>
            <person name="Ellouze W."/>
            <person name="Ilyukhin E."/>
        </authorList>
    </citation>
    <scope>NUCLEOTIDE SEQUENCE [LARGE SCALE GENOMIC DNA]</scope>
    <source>
        <strain evidence="2 3">M1-105</strain>
    </source>
</reference>
<gene>
    <name evidence="2" type="ORF">SLS56_004476</name>
</gene>
<feature type="region of interest" description="Disordered" evidence="1">
    <location>
        <begin position="1"/>
        <end position="34"/>
    </location>
</feature>
<feature type="region of interest" description="Disordered" evidence="1">
    <location>
        <begin position="144"/>
        <end position="170"/>
    </location>
</feature>
<accession>A0ABR3SWD3</accession>
<dbReference type="EMBL" id="JAJVDC020000040">
    <property type="protein sequence ID" value="KAL1631229.1"/>
    <property type="molecule type" value="Genomic_DNA"/>
</dbReference>
<organism evidence="2 3">
    <name type="scientific">Neofusicoccum ribis</name>
    <dbReference type="NCBI Taxonomy" id="45134"/>
    <lineage>
        <taxon>Eukaryota</taxon>
        <taxon>Fungi</taxon>
        <taxon>Dikarya</taxon>
        <taxon>Ascomycota</taxon>
        <taxon>Pezizomycotina</taxon>
        <taxon>Dothideomycetes</taxon>
        <taxon>Dothideomycetes incertae sedis</taxon>
        <taxon>Botryosphaeriales</taxon>
        <taxon>Botryosphaeriaceae</taxon>
        <taxon>Neofusicoccum</taxon>
    </lineage>
</organism>
<name>A0ABR3SWD3_9PEZI</name>
<evidence type="ECO:0000313" key="2">
    <source>
        <dbReference type="EMBL" id="KAL1631229.1"/>
    </source>
</evidence>
<feature type="compositionally biased region" description="Basic residues" evidence="1">
    <location>
        <begin position="1"/>
        <end position="11"/>
    </location>
</feature>
<dbReference type="Proteomes" id="UP001521116">
    <property type="component" value="Unassembled WGS sequence"/>
</dbReference>
<protein>
    <submittedName>
        <fullName evidence="2">Uncharacterized protein</fullName>
    </submittedName>
</protein>
<feature type="compositionally biased region" description="Basic and acidic residues" evidence="1">
    <location>
        <begin position="155"/>
        <end position="170"/>
    </location>
</feature>
<evidence type="ECO:0000313" key="3">
    <source>
        <dbReference type="Proteomes" id="UP001521116"/>
    </source>
</evidence>
<comment type="caution">
    <text evidence="2">The sequence shown here is derived from an EMBL/GenBank/DDBJ whole genome shotgun (WGS) entry which is preliminary data.</text>
</comment>
<sequence length="170" mass="18919">MDLRSGRKAKLHLSCQKDDGSWTPSKNENAGAKAAQQLKAIRLAKEPRQQAQRSPAGNDVLEDHEITIAGTPSYFAYQENFANWVKDLRAKVHMSPQKITTHVVQGKGVAQSYTVMKPAKNRNPVVILSEEAYFRVAKAMVDDAHDDAETPTPKTPERKPTLTDLEQRIG</sequence>
<evidence type="ECO:0000256" key="1">
    <source>
        <dbReference type="SAM" id="MobiDB-lite"/>
    </source>
</evidence>
<keyword evidence="3" id="KW-1185">Reference proteome</keyword>